<evidence type="ECO:0000256" key="2">
    <source>
        <dbReference type="ARBA" id="ARBA00007362"/>
    </source>
</evidence>
<dbReference type="EMBL" id="LJCO01000090">
    <property type="protein sequence ID" value="KPV41839.1"/>
    <property type="molecule type" value="Genomic_DNA"/>
</dbReference>
<keyword evidence="3 6" id="KW-0812">Transmembrane</keyword>
<evidence type="ECO:0000313" key="9">
    <source>
        <dbReference type="Proteomes" id="UP000050482"/>
    </source>
</evidence>
<reference evidence="8 9" key="1">
    <citation type="submission" date="2015-09" db="EMBL/GenBank/DDBJ databases">
        <title>Draft genome sequence of Alicyclobacillus ferrooxydans DSM 22381.</title>
        <authorList>
            <person name="Hemp J."/>
        </authorList>
    </citation>
    <scope>NUCLEOTIDE SEQUENCE [LARGE SCALE GENOMIC DNA]</scope>
    <source>
        <strain evidence="8 9">TC-34</strain>
    </source>
</reference>
<dbReference type="PANTHER" id="PTHR32322">
    <property type="entry name" value="INNER MEMBRANE TRANSPORTER"/>
    <property type="match status" value="1"/>
</dbReference>
<dbReference type="InterPro" id="IPR037185">
    <property type="entry name" value="EmrE-like"/>
</dbReference>
<feature type="transmembrane region" description="Helical" evidence="6">
    <location>
        <begin position="64"/>
        <end position="89"/>
    </location>
</feature>
<dbReference type="InterPro" id="IPR050638">
    <property type="entry name" value="AA-Vitamin_Transporters"/>
</dbReference>
<feature type="domain" description="EamA" evidence="7">
    <location>
        <begin position="160"/>
        <end position="299"/>
    </location>
</feature>
<dbReference type="GO" id="GO:0016020">
    <property type="term" value="C:membrane"/>
    <property type="evidence" value="ECO:0007669"/>
    <property type="project" value="UniProtKB-SubCell"/>
</dbReference>
<keyword evidence="4 6" id="KW-1133">Transmembrane helix</keyword>
<evidence type="ECO:0000256" key="1">
    <source>
        <dbReference type="ARBA" id="ARBA00004127"/>
    </source>
</evidence>
<dbReference type="AlphaFoldDB" id="A0A0P9C9M0"/>
<feature type="transmembrane region" description="Helical" evidence="6">
    <location>
        <begin position="161"/>
        <end position="178"/>
    </location>
</feature>
<comment type="similarity">
    <text evidence="2">Belongs to the EamA transporter family.</text>
</comment>
<dbReference type="PATRIC" id="fig|471514.4.peg.4105"/>
<dbReference type="Pfam" id="PF00892">
    <property type="entry name" value="EamA"/>
    <property type="match status" value="2"/>
</dbReference>
<feature type="transmembrane region" description="Helical" evidence="6">
    <location>
        <begin position="127"/>
        <end position="149"/>
    </location>
</feature>
<gene>
    <name evidence="8" type="ORF">AN477_20225</name>
</gene>
<evidence type="ECO:0000256" key="5">
    <source>
        <dbReference type="ARBA" id="ARBA00023136"/>
    </source>
</evidence>
<dbReference type="SUPFAM" id="SSF103481">
    <property type="entry name" value="Multidrug resistance efflux transporter EmrE"/>
    <property type="match status" value="2"/>
</dbReference>
<accession>A0A0P9C9M0</accession>
<feature type="transmembrane region" description="Helical" evidence="6">
    <location>
        <begin position="280"/>
        <end position="299"/>
    </location>
</feature>
<keyword evidence="5 6" id="KW-0472">Membrane</keyword>
<dbReference type="RefSeq" id="WP_054971004.1">
    <property type="nucleotide sequence ID" value="NZ_LJCO01000090.1"/>
</dbReference>
<keyword evidence="9" id="KW-1185">Reference proteome</keyword>
<feature type="transmembrane region" description="Helical" evidence="6">
    <location>
        <begin position="190"/>
        <end position="213"/>
    </location>
</feature>
<evidence type="ECO:0000313" key="8">
    <source>
        <dbReference type="EMBL" id="KPV41839.1"/>
    </source>
</evidence>
<feature type="transmembrane region" description="Helical" evidence="6">
    <location>
        <begin position="225"/>
        <end position="246"/>
    </location>
</feature>
<feature type="transmembrane region" description="Helical" evidence="6">
    <location>
        <begin position="33"/>
        <end position="52"/>
    </location>
</feature>
<dbReference type="OrthoDB" id="2372791at2"/>
<evidence type="ECO:0000256" key="6">
    <source>
        <dbReference type="SAM" id="Phobius"/>
    </source>
</evidence>
<comment type="caution">
    <text evidence="8">The sequence shown here is derived from an EMBL/GenBank/DDBJ whole genome shotgun (WGS) entry which is preliminary data.</text>
</comment>
<evidence type="ECO:0000256" key="3">
    <source>
        <dbReference type="ARBA" id="ARBA00022692"/>
    </source>
</evidence>
<feature type="domain" description="EamA" evidence="7">
    <location>
        <begin position="2"/>
        <end position="143"/>
    </location>
</feature>
<name>A0A0P9C9M0_9BACL</name>
<feature type="transmembrane region" description="Helical" evidence="6">
    <location>
        <begin position="252"/>
        <end position="273"/>
    </location>
</feature>
<feature type="transmembrane region" description="Helical" evidence="6">
    <location>
        <begin position="101"/>
        <end position="121"/>
    </location>
</feature>
<feature type="transmembrane region" description="Helical" evidence="6">
    <location>
        <begin position="6"/>
        <end position="21"/>
    </location>
</feature>
<sequence length="300" mass="32151">MQGVVTATIAALCYALSYIFIRKGQVDSNPGDHGLFPVLVVSGATLTTALFIKVQRNPSPLVMGAHTGLAILFCVLAGVLGTCFGRMTLYAAIARIGATRGVIIDMLSAMVTLSIAVSFLGEKFRLTSIYGMALIVLGLVLVVIERVWFPLRSLKHIYRSGVLMSFAAAMLQGVGHVFRKPSAGTAISPTFAATLDILSALALYTLLLLFTGRFKRYVSHYIRHINLYFLTAGFLSAAGVLLFFQASSAIPISQVSMIISIQPVIVAVLSGFLLARLEEVTWVTIVSSILVTLGVVTISF</sequence>
<evidence type="ECO:0000259" key="7">
    <source>
        <dbReference type="Pfam" id="PF00892"/>
    </source>
</evidence>
<dbReference type="InterPro" id="IPR000620">
    <property type="entry name" value="EamA_dom"/>
</dbReference>
<proteinExistence type="inferred from homology"/>
<organism evidence="8 9">
    <name type="scientific">Alicyclobacillus ferrooxydans</name>
    <dbReference type="NCBI Taxonomy" id="471514"/>
    <lineage>
        <taxon>Bacteria</taxon>
        <taxon>Bacillati</taxon>
        <taxon>Bacillota</taxon>
        <taxon>Bacilli</taxon>
        <taxon>Bacillales</taxon>
        <taxon>Alicyclobacillaceae</taxon>
        <taxon>Alicyclobacillus</taxon>
    </lineage>
</organism>
<comment type="subcellular location">
    <subcellularLocation>
        <location evidence="1">Endomembrane system</location>
        <topology evidence="1">Multi-pass membrane protein</topology>
    </subcellularLocation>
</comment>
<protein>
    <recommendedName>
        <fullName evidence="7">EamA domain-containing protein</fullName>
    </recommendedName>
</protein>
<dbReference type="Proteomes" id="UP000050482">
    <property type="component" value="Unassembled WGS sequence"/>
</dbReference>
<evidence type="ECO:0000256" key="4">
    <source>
        <dbReference type="ARBA" id="ARBA00022989"/>
    </source>
</evidence>
<dbReference type="PANTHER" id="PTHR32322:SF2">
    <property type="entry name" value="EAMA DOMAIN-CONTAINING PROTEIN"/>
    <property type="match status" value="1"/>
</dbReference>